<dbReference type="InterPro" id="IPR023213">
    <property type="entry name" value="CAT-like_dom_sf"/>
</dbReference>
<keyword evidence="3" id="KW-1185">Reference proteome</keyword>
<reference evidence="2 3" key="1">
    <citation type="submission" date="2020-01" db="EMBL/GenBank/DDBJ databases">
        <title>Kibdelosporangium persica a novel Actinomycetes from a hot desert in Iran.</title>
        <authorList>
            <person name="Safaei N."/>
            <person name="Zaburannyi N."/>
            <person name="Mueller R."/>
            <person name="Wink J."/>
        </authorList>
    </citation>
    <scope>NUCLEOTIDE SEQUENCE [LARGE SCALE GENOMIC DNA]</scope>
    <source>
        <strain evidence="2 3">4NS15</strain>
    </source>
</reference>
<name>A0ABX2F8M1_9PSEU</name>
<dbReference type="EMBL" id="JAAATY010000016">
    <property type="protein sequence ID" value="NRN67705.1"/>
    <property type="molecule type" value="Genomic_DNA"/>
</dbReference>
<sequence length="385" mass="42604">MIKPTAIWQRFAYTLDAARPGFALGPWFTMNAVVDIRGPLDVRRLEQAVRDLVARHDLLRTRVEDGMQVIRPHVSVDLETFDDTELLHVPVESSRLSPLRVRLKRVAADQHMLCLHIHHMMADPVTLWVLLDELAALYRGPLPAPPAQFWQYAEDQARLVADGRQAAEAWWGRFTGPFAAPSTTPAGDFAFRQRILDAGEATEVERFSRRHRGTMFVSLLAGFTSAMLPYLGPGESVMVNTLFSRRNRTEWRRLPGPCTVPAYIPLPRPPESLTGEYVAAVRDVVLGAQQHILVDALGPPSPFIEYVPDARPQALRFGEATGAVVDAAGPKDTGQAGDLGIRARRTDSGELFAHLSGDGVGWSKKRVLAVCDALPWRVSLVSEVS</sequence>
<evidence type="ECO:0000259" key="1">
    <source>
        <dbReference type="Pfam" id="PF00668"/>
    </source>
</evidence>
<organism evidence="2 3">
    <name type="scientific">Kibdelosporangium persicum</name>
    <dbReference type="NCBI Taxonomy" id="2698649"/>
    <lineage>
        <taxon>Bacteria</taxon>
        <taxon>Bacillati</taxon>
        <taxon>Actinomycetota</taxon>
        <taxon>Actinomycetes</taxon>
        <taxon>Pseudonocardiales</taxon>
        <taxon>Pseudonocardiaceae</taxon>
        <taxon>Kibdelosporangium</taxon>
    </lineage>
</organism>
<dbReference type="RefSeq" id="WP_173136002.1">
    <property type="nucleotide sequence ID" value="NZ_CBCSGW010000044.1"/>
</dbReference>
<evidence type="ECO:0000313" key="3">
    <source>
        <dbReference type="Proteomes" id="UP000763557"/>
    </source>
</evidence>
<accession>A0ABX2F8M1</accession>
<dbReference type="PANTHER" id="PTHR45527">
    <property type="entry name" value="NONRIBOSOMAL PEPTIDE SYNTHETASE"/>
    <property type="match status" value="1"/>
</dbReference>
<gene>
    <name evidence="2" type="ORF">GC106_49450</name>
</gene>
<dbReference type="SUPFAM" id="SSF52777">
    <property type="entry name" value="CoA-dependent acyltransferases"/>
    <property type="match status" value="2"/>
</dbReference>
<evidence type="ECO:0000313" key="2">
    <source>
        <dbReference type="EMBL" id="NRN67705.1"/>
    </source>
</evidence>
<dbReference type="Proteomes" id="UP000763557">
    <property type="component" value="Unassembled WGS sequence"/>
</dbReference>
<proteinExistence type="predicted"/>
<dbReference type="Gene3D" id="3.30.559.10">
    <property type="entry name" value="Chloramphenicol acetyltransferase-like domain"/>
    <property type="match status" value="1"/>
</dbReference>
<feature type="domain" description="Condensation" evidence="1">
    <location>
        <begin position="28"/>
        <end position="291"/>
    </location>
</feature>
<dbReference type="InterPro" id="IPR001242">
    <property type="entry name" value="Condensation_dom"/>
</dbReference>
<protein>
    <submittedName>
        <fullName evidence="2">Plipastatin synthase subunit D</fullName>
    </submittedName>
</protein>
<dbReference type="Pfam" id="PF00668">
    <property type="entry name" value="Condensation"/>
    <property type="match status" value="1"/>
</dbReference>
<dbReference type="Gene3D" id="3.30.559.30">
    <property type="entry name" value="Nonribosomal peptide synthetase, condensation domain"/>
    <property type="match status" value="1"/>
</dbReference>
<dbReference type="PANTHER" id="PTHR45527:SF1">
    <property type="entry name" value="FATTY ACID SYNTHASE"/>
    <property type="match status" value="1"/>
</dbReference>
<comment type="caution">
    <text evidence="2">The sequence shown here is derived from an EMBL/GenBank/DDBJ whole genome shotgun (WGS) entry which is preliminary data.</text>
</comment>